<evidence type="ECO:0000313" key="3">
    <source>
        <dbReference type="Proteomes" id="UP000800235"/>
    </source>
</evidence>
<name>A0A9P4U3D3_9PEZI</name>
<evidence type="ECO:0000256" key="1">
    <source>
        <dbReference type="SAM" id="Phobius"/>
    </source>
</evidence>
<dbReference type="PANTHER" id="PTHR38848">
    <property type="entry name" value="G-PROTEIN COUPLED RECEPTORS FAMILY 3 PROFILE DOMAIN-CONTAINING PROTEIN"/>
    <property type="match status" value="1"/>
</dbReference>
<keyword evidence="1" id="KW-0812">Transmembrane</keyword>
<sequence>GSRAKHLSIGIIRGMSFMRCLVIAMYITGLNFVAAGAIIETGMGMNSPILCRAGTYICLSFYLISKVLMYMFIVERAHSIRAPYTRRFHDWVWCGWMGVLVVGFTSLSVLAFMQPVAALGDDDGKCRIGLPRTASIVLVMFDIFINFSLTGVFLWLLRPLLAFHQTSDPERRSYFRHRLLKYLESACCWTPFKFSRSNGPYRPALNTSLVKAVEVLVWKTFVGTVLIVIPTIVNLSLLYRMGGREQGWMCFTICTIDVTWAVCVIHWLT</sequence>
<dbReference type="AlphaFoldDB" id="A0A9P4U3D3"/>
<comment type="caution">
    <text evidence="2">The sequence shown here is derived from an EMBL/GenBank/DDBJ whole genome shotgun (WGS) entry which is preliminary data.</text>
</comment>
<proteinExistence type="predicted"/>
<dbReference type="Proteomes" id="UP000800235">
    <property type="component" value="Unassembled WGS sequence"/>
</dbReference>
<feature type="transmembrane region" description="Helical" evidence="1">
    <location>
        <begin position="93"/>
        <end position="113"/>
    </location>
</feature>
<keyword evidence="3" id="KW-1185">Reference proteome</keyword>
<protein>
    <submittedName>
        <fullName evidence="2">Uncharacterized protein</fullName>
    </submittedName>
</protein>
<feature type="transmembrane region" description="Helical" evidence="1">
    <location>
        <begin position="215"/>
        <end position="235"/>
    </location>
</feature>
<gene>
    <name evidence="2" type="ORF">EJ08DRAFT_569705</name>
</gene>
<feature type="transmembrane region" description="Helical" evidence="1">
    <location>
        <begin position="53"/>
        <end position="73"/>
    </location>
</feature>
<reference evidence="2" key="1">
    <citation type="journal article" date="2020" name="Stud. Mycol.">
        <title>101 Dothideomycetes genomes: a test case for predicting lifestyles and emergence of pathogens.</title>
        <authorList>
            <person name="Haridas S."/>
            <person name="Albert R."/>
            <person name="Binder M."/>
            <person name="Bloem J."/>
            <person name="Labutti K."/>
            <person name="Salamov A."/>
            <person name="Andreopoulos B."/>
            <person name="Baker S."/>
            <person name="Barry K."/>
            <person name="Bills G."/>
            <person name="Bluhm B."/>
            <person name="Cannon C."/>
            <person name="Castanera R."/>
            <person name="Culley D."/>
            <person name="Daum C."/>
            <person name="Ezra D."/>
            <person name="Gonzalez J."/>
            <person name="Henrissat B."/>
            <person name="Kuo A."/>
            <person name="Liang C."/>
            <person name="Lipzen A."/>
            <person name="Lutzoni F."/>
            <person name="Magnuson J."/>
            <person name="Mondo S."/>
            <person name="Nolan M."/>
            <person name="Ohm R."/>
            <person name="Pangilinan J."/>
            <person name="Park H.-J."/>
            <person name="Ramirez L."/>
            <person name="Alfaro M."/>
            <person name="Sun H."/>
            <person name="Tritt A."/>
            <person name="Yoshinaga Y."/>
            <person name="Zwiers L.-H."/>
            <person name="Turgeon B."/>
            <person name="Goodwin S."/>
            <person name="Spatafora J."/>
            <person name="Crous P."/>
            <person name="Grigoriev I."/>
        </authorList>
    </citation>
    <scope>NUCLEOTIDE SEQUENCE</scope>
    <source>
        <strain evidence="2">CBS 130266</strain>
    </source>
</reference>
<feature type="transmembrane region" description="Helical" evidence="1">
    <location>
        <begin position="247"/>
        <end position="268"/>
    </location>
</feature>
<evidence type="ECO:0000313" key="2">
    <source>
        <dbReference type="EMBL" id="KAF2434903.1"/>
    </source>
</evidence>
<feature type="non-terminal residue" evidence="2">
    <location>
        <position position="1"/>
    </location>
</feature>
<dbReference type="PANTHER" id="PTHR38848:SF3">
    <property type="entry name" value="G-PROTEIN COUPLED RECEPTORS FAMILY 3 PROFILE DOMAIN-CONTAINING PROTEIN"/>
    <property type="match status" value="1"/>
</dbReference>
<feature type="transmembrane region" description="Helical" evidence="1">
    <location>
        <begin position="133"/>
        <end position="157"/>
    </location>
</feature>
<feature type="transmembrane region" description="Helical" evidence="1">
    <location>
        <begin position="21"/>
        <end position="41"/>
    </location>
</feature>
<dbReference type="EMBL" id="MU007015">
    <property type="protein sequence ID" value="KAF2434903.1"/>
    <property type="molecule type" value="Genomic_DNA"/>
</dbReference>
<accession>A0A9P4U3D3</accession>
<feature type="non-terminal residue" evidence="2">
    <location>
        <position position="269"/>
    </location>
</feature>
<organism evidence="2 3">
    <name type="scientific">Tothia fuscella</name>
    <dbReference type="NCBI Taxonomy" id="1048955"/>
    <lineage>
        <taxon>Eukaryota</taxon>
        <taxon>Fungi</taxon>
        <taxon>Dikarya</taxon>
        <taxon>Ascomycota</taxon>
        <taxon>Pezizomycotina</taxon>
        <taxon>Dothideomycetes</taxon>
        <taxon>Pleosporomycetidae</taxon>
        <taxon>Venturiales</taxon>
        <taxon>Cylindrosympodiaceae</taxon>
        <taxon>Tothia</taxon>
    </lineage>
</organism>
<dbReference type="OrthoDB" id="3210850at2759"/>
<keyword evidence="1" id="KW-1133">Transmembrane helix</keyword>
<keyword evidence="1" id="KW-0472">Membrane</keyword>